<dbReference type="EMBL" id="JBHUEN010000003">
    <property type="protein sequence ID" value="MFD1880191.1"/>
    <property type="molecule type" value="Genomic_DNA"/>
</dbReference>
<evidence type="ECO:0000256" key="1">
    <source>
        <dbReference type="ARBA" id="ARBA00004429"/>
    </source>
</evidence>
<keyword evidence="7 9" id="KW-0472">Membrane</keyword>
<feature type="transmembrane region" description="Helical" evidence="9">
    <location>
        <begin position="48"/>
        <end position="67"/>
    </location>
</feature>
<keyword evidence="5 9" id="KW-0812">Transmembrane</keyword>
<dbReference type="InterPro" id="IPR055348">
    <property type="entry name" value="DctQ"/>
</dbReference>
<dbReference type="Proteomes" id="UP001597213">
    <property type="component" value="Unassembled WGS sequence"/>
</dbReference>
<feature type="transmembrane region" description="Helical" evidence="9">
    <location>
        <begin position="126"/>
        <end position="148"/>
    </location>
</feature>
<evidence type="ECO:0000313" key="11">
    <source>
        <dbReference type="EMBL" id="MFD1880191.1"/>
    </source>
</evidence>
<keyword evidence="12" id="KW-1185">Reference proteome</keyword>
<evidence type="ECO:0000256" key="7">
    <source>
        <dbReference type="ARBA" id="ARBA00023136"/>
    </source>
</evidence>
<feature type="transmembrane region" description="Helical" evidence="9">
    <location>
        <begin position="12"/>
        <end position="36"/>
    </location>
</feature>
<reference evidence="12" key="1">
    <citation type="journal article" date="2019" name="Int. J. Syst. Evol. Microbiol.">
        <title>The Global Catalogue of Microorganisms (GCM) 10K type strain sequencing project: providing services to taxonomists for standard genome sequencing and annotation.</title>
        <authorList>
            <consortium name="The Broad Institute Genomics Platform"/>
            <consortium name="The Broad Institute Genome Sequencing Center for Infectious Disease"/>
            <person name="Wu L."/>
            <person name="Ma J."/>
        </authorList>
    </citation>
    <scope>NUCLEOTIDE SEQUENCE [LARGE SCALE GENOMIC DNA]</scope>
    <source>
        <strain evidence="12">CCUG 56029</strain>
    </source>
</reference>
<accession>A0ABW4R1U7</accession>
<dbReference type="PANTHER" id="PTHR35011">
    <property type="entry name" value="2,3-DIKETO-L-GULONATE TRAP TRANSPORTER SMALL PERMEASE PROTEIN YIAM"/>
    <property type="match status" value="1"/>
</dbReference>
<feature type="domain" description="Tripartite ATP-independent periplasmic transporters DctQ component" evidence="10">
    <location>
        <begin position="25"/>
        <end position="154"/>
    </location>
</feature>
<evidence type="ECO:0000313" key="12">
    <source>
        <dbReference type="Proteomes" id="UP001597213"/>
    </source>
</evidence>
<organism evidence="11 12">
    <name type="scientific">Paracoccus pacificus</name>
    <dbReference type="NCBI Taxonomy" id="1463598"/>
    <lineage>
        <taxon>Bacteria</taxon>
        <taxon>Pseudomonadati</taxon>
        <taxon>Pseudomonadota</taxon>
        <taxon>Alphaproteobacteria</taxon>
        <taxon>Rhodobacterales</taxon>
        <taxon>Paracoccaceae</taxon>
        <taxon>Paracoccus</taxon>
    </lineage>
</organism>
<evidence type="ECO:0000256" key="5">
    <source>
        <dbReference type="ARBA" id="ARBA00022692"/>
    </source>
</evidence>
<comment type="function">
    <text evidence="9">Part of the tripartite ATP-independent periplasmic (TRAP) transport system.</text>
</comment>
<evidence type="ECO:0000256" key="2">
    <source>
        <dbReference type="ARBA" id="ARBA00022448"/>
    </source>
</evidence>
<proteinExistence type="inferred from homology"/>
<evidence type="ECO:0000256" key="6">
    <source>
        <dbReference type="ARBA" id="ARBA00022989"/>
    </source>
</evidence>
<name>A0ABW4R1U7_9RHOB</name>
<keyword evidence="3" id="KW-1003">Cell membrane</keyword>
<gene>
    <name evidence="11" type="ORF">ACFSCT_00490</name>
</gene>
<dbReference type="RefSeq" id="WP_379139330.1">
    <property type="nucleotide sequence ID" value="NZ_JBHUEN010000003.1"/>
</dbReference>
<protein>
    <recommendedName>
        <fullName evidence="9">TRAP transporter small permease protein</fullName>
    </recommendedName>
</protein>
<evidence type="ECO:0000256" key="8">
    <source>
        <dbReference type="ARBA" id="ARBA00038436"/>
    </source>
</evidence>
<comment type="subcellular location">
    <subcellularLocation>
        <location evidence="1 9">Cell inner membrane</location>
        <topology evidence="1 9">Multi-pass membrane protein</topology>
    </subcellularLocation>
</comment>
<comment type="similarity">
    <text evidence="8 9">Belongs to the TRAP transporter small permease family.</text>
</comment>
<feature type="transmembrane region" description="Helical" evidence="9">
    <location>
        <begin position="87"/>
        <end position="106"/>
    </location>
</feature>
<evidence type="ECO:0000256" key="4">
    <source>
        <dbReference type="ARBA" id="ARBA00022519"/>
    </source>
</evidence>
<keyword evidence="2 9" id="KW-0813">Transport</keyword>
<keyword evidence="6 9" id="KW-1133">Transmembrane helix</keyword>
<dbReference type="InterPro" id="IPR007387">
    <property type="entry name" value="TRAP_DctQ"/>
</dbReference>
<comment type="subunit">
    <text evidence="9">The complex comprises the extracytoplasmic solute receptor protein and the two transmembrane proteins.</text>
</comment>
<evidence type="ECO:0000259" key="10">
    <source>
        <dbReference type="Pfam" id="PF04290"/>
    </source>
</evidence>
<keyword evidence="4 9" id="KW-0997">Cell inner membrane</keyword>
<comment type="caution">
    <text evidence="11">The sequence shown here is derived from an EMBL/GenBank/DDBJ whole genome shotgun (WGS) entry which is preliminary data.</text>
</comment>
<sequence>MILWLNRVVDRIEGFLVTILMLVATLVAVIQVAARYVFNNSLYWSEELILYSLIAMSFLTASMGVRYAAHISVEAAYAFVSPRMERVLHYVAVFLGLLFAAAMIWYGGRLAYNTVQMNQLSSAMRIPVGLVYAIIPVSGVFMALRYLLILRELLAGRDYVAPDVGIKNA</sequence>
<dbReference type="PANTHER" id="PTHR35011:SF2">
    <property type="entry name" value="2,3-DIKETO-L-GULONATE TRAP TRANSPORTER SMALL PERMEASE PROTEIN YIAM"/>
    <property type="match status" value="1"/>
</dbReference>
<evidence type="ECO:0000256" key="9">
    <source>
        <dbReference type="RuleBase" id="RU369079"/>
    </source>
</evidence>
<evidence type="ECO:0000256" key="3">
    <source>
        <dbReference type="ARBA" id="ARBA00022475"/>
    </source>
</evidence>
<dbReference type="Pfam" id="PF04290">
    <property type="entry name" value="DctQ"/>
    <property type="match status" value="1"/>
</dbReference>